<dbReference type="AlphaFoldDB" id="A0A0F9NBT8"/>
<evidence type="ECO:0000313" key="1">
    <source>
        <dbReference type="EMBL" id="KKM86235.1"/>
    </source>
</evidence>
<organism evidence="1">
    <name type="scientific">marine sediment metagenome</name>
    <dbReference type="NCBI Taxonomy" id="412755"/>
    <lineage>
        <taxon>unclassified sequences</taxon>
        <taxon>metagenomes</taxon>
        <taxon>ecological metagenomes</taxon>
    </lineage>
</organism>
<reference evidence="1" key="1">
    <citation type="journal article" date="2015" name="Nature">
        <title>Complex archaea that bridge the gap between prokaryotes and eukaryotes.</title>
        <authorList>
            <person name="Spang A."/>
            <person name="Saw J.H."/>
            <person name="Jorgensen S.L."/>
            <person name="Zaremba-Niedzwiedzka K."/>
            <person name="Martijn J."/>
            <person name="Lind A.E."/>
            <person name="van Eijk R."/>
            <person name="Schleper C."/>
            <person name="Guy L."/>
            <person name="Ettema T.J."/>
        </authorList>
    </citation>
    <scope>NUCLEOTIDE SEQUENCE</scope>
</reference>
<protein>
    <submittedName>
        <fullName evidence="1">Uncharacterized protein</fullName>
    </submittedName>
</protein>
<sequence>MAKGQKDFGLYAPTDTIVGVSDMGELAARLGSPDVFDRRGNVVFIDSFENDLIPYTANISGAGASIKVVTDHARTGSFSCKMVTGSDGVRLARLQKFLAYPALTKWGFEIGFTFLATMEQYLLTLIFVNGTSYTSFAIRVDPINDKFQYISAAGAWVDIASGLELYAEHDLFNFMKLVVNLEDKTYARATLNEQAFSLADIPSYQYTDTAGHFLLARVDIVGIAGNNYFSYLDEFIVTQNEP</sequence>
<proteinExistence type="predicted"/>
<name>A0A0F9NBT8_9ZZZZ</name>
<dbReference type="EMBL" id="LAZR01007288">
    <property type="protein sequence ID" value="KKM86235.1"/>
    <property type="molecule type" value="Genomic_DNA"/>
</dbReference>
<accession>A0A0F9NBT8</accession>
<gene>
    <name evidence="1" type="ORF">LCGC14_1281060</name>
</gene>
<comment type="caution">
    <text evidence="1">The sequence shown here is derived from an EMBL/GenBank/DDBJ whole genome shotgun (WGS) entry which is preliminary data.</text>
</comment>